<evidence type="ECO:0000259" key="2">
    <source>
        <dbReference type="Pfam" id="PF13837"/>
    </source>
</evidence>
<organism evidence="3 4">
    <name type="scientific">Rhizophagus irregularis</name>
    <dbReference type="NCBI Taxonomy" id="588596"/>
    <lineage>
        <taxon>Eukaryota</taxon>
        <taxon>Fungi</taxon>
        <taxon>Fungi incertae sedis</taxon>
        <taxon>Mucoromycota</taxon>
        <taxon>Glomeromycotina</taxon>
        <taxon>Glomeromycetes</taxon>
        <taxon>Glomerales</taxon>
        <taxon>Glomeraceae</taxon>
        <taxon>Rhizophagus</taxon>
    </lineage>
</organism>
<protein>
    <recommendedName>
        <fullName evidence="2">Myb/SANT-like DNA-binding domain-containing protein</fullName>
    </recommendedName>
</protein>
<evidence type="ECO:0000313" key="3">
    <source>
        <dbReference type="EMBL" id="CAB5340096.1"/>
    </source>
</evidence>
<feature type="compositionally biased region" description="Low complexity" evidence="1">
    <location>
        <begin position="150"/>
        <end position="169"/>
    </location>
</feature>
<feature type="compositionally biased region" description="Low complexity" evidence="1">
    <location>
        <begin position="102"/>
        <end position="117"/>
    </location>
</feature>
<sequence length="190" mass="21782">MSAQWSEEQTRMLIDERKNGNEEYHRTSIRNKRNFWEDIANEINRVNNTNYFTGEDCNKKFLALTRAYYTTVAYKKAKAEAEREHYYEEFSTEFWKEPGSQRNLRNPSSSSNTPNRLQPSRIPRSMSSSALGSSIASRTGTASKIPRAIPSNTSRPTTPSSGSRPVTPSFSQSAETINVFINYIEPDYQE</sequence>
<comment type="caution">
    <text evidence="3">The sequence shown here is derived from an EMBL/GenBank/DDBJ whole genome shotgun (WGS) entry which is preliminary data.</text>
</comment>
<dbReference type="Pfam" id="PF13837">
    <property type="entry name" value="Myb_DNA-bind_4"/>
    <property type="match status" value="1"/>
</dbReference>
<feature type="compositionally biased region" description="Low complexity" evidence="1">
    <location>
        <begin position="125"/>
        <end position="137"/>
    </location>
</feature>
<dbReference type="Proteomes" id="UP000684084">
    <property type="component" value="Unassembled WGS sequence"/>
</dbReference>
<dbReference type="OrthoDB" id="2409481at2759"/>
<dbReference type="AlphaFoldDB" id="A0A916E0S4"/>
<feature type="region of interest" description="Disordered" evidence="1">
    <location>
        <begin position="97"/>
        <end position="172"/>
    </location>
</feature>
<dbReference type="InterPro" id="IPR044822">
    <property type="entry name" value="Myb_DNA-bind_4"/>
</dbReference>
<dbReference type="EMBL" id="CAGKOT010000005">
    <property type="protein sequence ID" value="CAB5340096.1"/>
    <property type="molecule type" value="Genomic_DNA"/>
</dbReference>
<evidence type="ECO:0000256" key="1">
    <source>
        <dbReference type="SAM" id="MobiDB-lite"/>
    </source>
</evidence>
<feature type="domain" description="Myb/SANT-like DNA-binding" evidence="2">
    <location>
        <begin position="3"/>
        <end position="89"/>
    </location>
</feature>
<dbReference type="VEuPathDB" id="FungiDB:RhiirFUN_024805"/>
<evidence type="ECO:0000313" key="4">
    <source>
        <dbReference type="Proteomes" id="UP000684084"/>
    </source>
</evidence>
<name>A0A916E0S4_9GLOM</name>
<proteinExistence type="predicted"/>
<gene>
    <name evidence="3" type="ORF">CHRIB12_LOCUS3577</name>
</gene>
<accession>A0A916E0S4</accession>
<reference evidence="3" key="1">
    <citation type="submission" date="2020-05" db="EMBL/GenBank/DDBJ databases">
        <authorList>
            <person name="Rincon C."/>
            <person name="Sanders R I."/>
            <person name="Robbins C."/>
            <person name="Chaturvedi A."/>
        </authorList>
    </citation>
    <scope>NUCLEOTIDE SEQUENCE</scope>
    <source>
        <strain evidence="3">CHB12</strain>
    </source>
</reference>